<reference evidence="2 3" key="1">
    <citation type="journal article" date="2006" name="Proc. Natl. Acad. Sci. U.S.A.">
        <title>Evolution of sensory complexity recorded in a myxobacterial genome.</title>
        <authorList>
            <person name="Goldman B.S."/>
            <person name="Nierman W.C."/>
            <person name="Kaiser D."/>
            <person name="Slater S.C."/>
            <person name="Durkin A.S."/>
            <person name="Eisen J.A."/>
            <person name="Ronning C.M."/>
            <person name="Barbazuk W.B."/>
            <person name="Blanchard M."/>
            <person name="Field C."/>
            <person name="Halling C."/>
            <person name="Hinkle G."/>
            <person name="Iartchuk O."/>
            <person name="Kim H.S."/>
            <person name="Mackenzie C."/>
            <person name="Madupu R."/>
            <person name="Miller N."/>
            <person name="Shvartsbeyn A."/>
            <person name="Sullivan S.A."/>
            <person name="Vaudin M."/>
            <person name="Wiegand R."/>
            <person name="Kaplan H.B."/>
        </authorList>
    </citation>
    <scope>NUCLEOTIDE SEQUENCE [LARGE SCALE GENOMIC DNA]</scope>
    <source>
        <strain evidence="3">DK1622</strain>
    </source>
</reference>
<dbReference type="STRING" id="246197.MXAN_4851"/>
<dbReference type="Proteomes" id="UP000002402">
    <property type="component" value="Chromosome"/>
</dbReference>
<feature type="compositionally biased region" description="Basic and acidic residues" evidence="1">
    <location>
        <begin position="72"/>
        <end position="96"/>
    </location>
</feature>
<evidence type="ECO:0000313" key="2">
    <source>
        <dbReference type="EMBL" id="ABF86804.1"/>
    </source>
</evidence>
<dbReference type="AlphaFoldDB" id="Q1D2W2"/>
<dbReference type="Pfam" id="PF01527">
    <property type="entry name" value="HTH_Tnp_1"/>
    <property type="match status" value="1"/>
</dbReference>
<dbReference type="KEGG" id="mxa:MXAN_4851"/>
<evidence type="ECO:0000313" key="3">
    <source>
        <dbReference type="Proteomes" id="UP000002402"/>
    </source>
</evidence>
<keyword evidence="3" id="KW-1185">Reference proteome</keyword>
<dbReference type="eggNOG" id="COG2963">
    <property type="taxonomic scope" value="Bacteria"/>
</dbReference>
<dbReference type="EMBL" id="CP000113">
    <property type="protein sequence ID" value="ABF86804.1"/>
    <property type="molecule type" value="Genomic_DNA"/>
</dbReference>
<accession>Q1D2W2</accession>
<protein>
    <submittedName>
        <fullName evidence="2">Transposase orfA, IS3 family</fullName>
    </submittedName>
</protein>
<dbReference type="InterPro" id="IPR009057">
    <property type="entry name" value="Homeodomain-like_sf"/>
</dbReference>
<sequence>MPKSRPPYPPEFRERVVELLKAGRSGKSLAREFGCTEQSIRNWKKQLEGSGSSAPSSNGESRPAQRASSAASDERAELERLRREVRVLREERDILKKLRPGSRRNPWRRPSGVPTREGEPGRPQHHDALSCPGGVRERLPRMADAPSLEARGRGRGPQQAHSRHPRDERRHLRRAAHPRRTRGRGRAHRPQACRPSHAGSAP</sequence>
<feature type="region of interest" description="Disordered" evidence="1">
    <location>
        <begin position="44"/>
        <end position="202"/>
    </location>
</feature>
<dbReference type="GO" id="GO:0003677">
    <property type="term" value="F:DNA binding"/>
    <property type="evidence" value="ECO:0007669"/>
    <property type="project" value="InterPro"/>
</dbReference>
<dbReference type="GO" id="GO:0006313">
    <property type="term" value="P:DNA transposition"/>
    <property type="evidence" value="ECO:0007669"/>
    <property type="project" value="InterPro"/>
</dbReference>
<feature type="compositionally biased region" description="Basic and acidic residues" evidence="1">
    <location>
        <begin position="116"/>
        <end position="128"/>
    </location>
</feature>
<dbReference type="InterPro" id="IPR051839">
    <property type="entry name" value="RD_transcriptional_regulator"/>
</dbReference>
<feature type="compositionally biased region" description="Basic residues" evidence="1">
    <location>
        <begin position="97"/>
        <end position="107"/>
    </location>
</feature>
<name>Q1D2W2_MYXXD</name>
<dbReference type="EnsemblBacteria" id="ABF86804">
    <property type="protein sequence ID" value="ABF86804"/>
    <property type="gene ID" value="MXAN_4851"/>
</dbReference>
<dbReference type="HOGENOM" id="CLU_1494130_0_0_7"/>
<dbReference type="InterPro" id="IPR002514">
    <property type="entry name" value="Transposase_8"/>
</dbReference>
<feature type="compositionally biased region" description="Low complexity" evidence="1">
    <location>
        <begin position="49"/>
        <end position="71"/>
    </location>
</feature>
<dbReference type="SUPFAM" id="SSF46689">
    <property type="entry name" value="Homeodomain-like"/>
    <property type="match status" value="1"/>
</dbReference>
<gene>
    <name evidence="2" type="ordered locus">MXAN_4851</name>
</gene>
<dbReference type="GO" id="GO:0004803">
    <property type="term" value="F:transposase activity"/>
    <property type="evidence" value="ECO:0007669"/>
    <property type="project" value="InterPro"/>
</dbReference>
<organism evidence="2 3">
    <name type="scientific">Myxococcus xanthus (strain DK1622)</name>
    <dbReference type="NCBI Taxonomy" id="246197"/>
    <lineage>
        <taxon>Bacteria</taxon>
        <taxon>Pseudomonadati</taxon>
        <taxon>Myxococcota</taxon>
        <taxon>Myxococcia</taxon>
        <taxon>Myxococcales</taxon>
        <taxon>Cystobacterineae</taxon>
        <taxon>Myxococcaceae</taxon>
        <taxon>Myxococcus</taxon>
    </lineage>
</organism>
<dbReference type="Gene3D" id="1.10.10.60">
    <property type="entry name" value="Homeodomain-like"/>
    <property type="match status" value="1"/>
</dbReference>
<feature type="compositionally biased region" description="Basic residues" evidence="1">
    <location>
        <begin position="171"/>
        <end position="191"/>
    </location>
</feature>
<evidence type="ECO:0000256" key="1">
    <source>
        <dbReference type="SAM" id="MobiDB-lite"/>
    </source>
</evidence>
<dbReference type="PANTHER" id="PTHR33215">
    <property type="entry name" value="PROTEIN DISTAL ANTENNA"/>
    <property type="match status" value="1"/>
</dbReference>
<dbReference type="PANTHER" id="PTHR33215:SF13">
    <property type="entry name" value="PROTEIN DISTAL ANTENNA"/>
    <property type="match status" value="1"/>
</dbReference>
<proteinExistence type="predicted"/>